<dbReference type="EMBL" id="JAINWF010000013">
    <property type="protein sequence ID" value="MCD1609840.1"/>
    <property type="molecule type" value="Genomic_DNA"/>
</dbReference>
<accession>A0A9X1N4U6</accession>
<comment type="caution">
    <text evidence="1">The sequence shown here is derived from an EMBL/GenBank/DDBJ whole genome shotgun (WGS) entry which is preliminary data.</text>
</comment>
<sequence length="98" mass="11101">MNEYDAEALEEKLIRVAVEIFGYENFSADTPMYEIRAKAEKAGMMFGRAFAAAVHNGAITAELALEIRASEQRGKDRFLRSVDRLCLPGGELRRMWND</sequence>
<organism evidence="1 2">
    <name type="scientific">Stutzerimonas kunmingensis</name>
    <dbReference type="NCBI Taxonomy" id="1211807"/>
    <lineage>
        <taxon>Bacteria</taxon>
        <taxon>Pseudomonadati</taxon>
        <taxon>Pseudomonadota</taxon>
        <taxon>Gammaproteobacteria</taxon>
        <taxon>Pseudomonadales</taxon>
        <taxon>Pseudomonadaceae</taxon>
        <taxon>Stutzerimonas</taxon>
    </lineage>
</organism>
<reference evidence="1" key="1">
    <citation type="submission" date="2021-08" db="EMBL/GenBank/DDBJ databases">
        <title>Isolation and characterization of neutrophilic mixotrophic iron-oxidizing bacteria from deep-sea hydrothermal vents.</title>
        <authorList>
            <person name="He Y."/>
        </authorList>
    </citation>
    <scope>NUCLEOTIDE SEQUENCE</scope>
    <source>
        <strain evidence="1">IOP_13</strain>
    </source>
</reference>
<dbReference type="AlphaFoldDB" id="A0A9X1N4U6"/>
<dbReference type="RefSeq" id="WP_102833305.1">
    <property type="nucleotide sequence ID" value="NZ_JAINWF010000013.1"/>
</dbReference>
<protein>
    <submittedName>
        <fullName evidence="1">Uncharacterized protein</fullName>
    </submittedName>
</protein>
<name>A0A9X1N4U6_9GAMM</name>
<proteinExistence type="predicted"/>
<evidence type="ECO:0000313" key="1">
    <source>
        <dbReference type="EMBL" id="MCD1609840.1"/>
    </source>
</evidence>
<evidence type="ECO:0000313" key="2">
    <source>
        <dbReference type="Proteomes" id="UP001138989"/>
    </source>
</evidence>
<dbReference type="Proteomes" id="UP001138989">
    <property type="component" value="Unassembled WGS sequence"/>
</dbReference>
<gene>
    <name evidence="1" type="ORF">K7H17_18465</name>
</gene>
<keyword evidence="2" id="KW-1185">Reference proteome</keyword>